<dbReference type="Pfam" id="PF07714">
    <property type="entry name" value="PK_Tyr_Ser-Thr"/>
    <property type="match status" value="1"/>
</dbReference>
<dbReference type="GO" id="GO:0005524">
    <property type="term" value="F:ATP binding"/>
    <property type="evidence" value="ECO:0007669"/>
    <property type="project" value="InterPro"/>
</dbReference>
<dbReference type="OrthoDB" id="6718656at2759"/>
<dbReference type="SUPFAM" id="SSF48452">
    <property type="entry name" value="TPR-like"/>
    <property type="match status" value="1"/>
</dbReference>
<feature type="domain" description="Protein kinase" evidence="5">
    <location>
        <begin position="1"/>
        <end position="131"/>
    </location>
</feature>
<feature type="repeat" description="TPR" evidence="3">
    <location>
        <begin position="187"/>
        <end position="220"/>
    </location>
</feature>
<dbReference type="InterPro" id="IPR000719">
    <property type="entry name" value="Prot_kinase_dom"/>
</dbReference>
<dbReference type="GO" id="GO:0046813">
    <property type="term" value="P:receptor-mediated virion attachment to host cell"/>
    <property type="evidence" value="ECO:0007669"/>
    <property type="project" value="TreeGrafter"/>
</dbReference>
<dbReference type="GO" id="GO:0004672">
    <property type="term" value="F:protein kinase activity"/>
    <property type="evidence" value="ECO:0007669"/>
    <property type="project" value="InterPro"/>
</dbReference>
<name>A0A9N9HWU4_9GLOM</name>
<dbReference type="SUPFAM" id="SSF56112">
    <property type="entry name" value="Protein kinase-like (PK-like)"/>
    <property type="match status" value="1"/>
</dbReference>
<dbReference type="PROSITE" id="PS50005">
    <property type="entry name" value="TPR"/>
    <property type="match status" value="1"/>
</dbReference>
<dbReference type="PROSITE" id="PS50011">
    <property type="entry name" value="PROTEIN_KINASE_DOM"/>
    <property type="match status" value="1"/>
</dbReference>
<dbReference type="PANTHER" id="PTHR44858:SF1">
    <property type="entry name" value="UDP-N-ACETYLGLUCOSAMINE--PEPTIDE N-ACETYLGLUCOSAMINYLTRANSFERASE SPINDLY-RELATED"/>
    <property type="match status" value="1"/>
</dbReference>
<dbReference type="PANTHER" id="PTHR44858">
    <property type="entry name" value="TETRATRICOPEPTIDE REPEAT PROTEIN 6"/>
    <property type="match status" value="1"/>
</dbReference>
<dbReference type="InterPro" id="IPR050498">
    <property type="entry name" value="Ycf3"/>
</dbReference>
<feature type="region of interest" description="Disordered" evidence="4">
    <location>
        <begin position="307"/>
        <end position="326"/>
    </location>
</feature>
<comment type="caution">
    <text evidence="6">The sequence shown here is derived from an EMBL/GenBank/DDBJ whole genome shotgun (WGS) entry which is preliminary data.</text>
</comment>
<keyword evidence="2 3" id="KW-0802">TPR repeat</keyword>
<dbReference type="InterPro" id="IPR001245">
    <property type="entry name" value="Ser-Thr/Tyr_kinase_cat_dom"/>
</dbReference>
<keyword evidence="1" id="KW-0677">Repeat</keyword>
<reference evidence="6" key="1">
    <citation type="submission" date="2021-06" db="EMBL/GenBank/DDBJ databases">
        <authorList>
            <person name="Kallberg Y."/>
            <person name="Tangrot J."/>
            <person name="Rosling A."/>
        </authorList>
    </citation>
    <scope>NUCLEOTIDE SEQUENCE</scope>
    <source>
        <strain evidence="6">FL130A</strain>
    </source>
</reference>
<dbReference type="EMBL" id="CAJVPS010022261">
    <property type="protein sequence ID" value="CAG8710230.1"/>
    <property type="molecule type" value="Genomic_DNA"/>
</dbReference>
<evidence type="ECO:0000256" key="1">
    <source>
        <dbReference type="ARBA" id="ARBA00022737"/>
    </source>
</evidence>
<organism evidence="6 7">
    <name type="scientific">Ambispora leptoticha</name>
    <dbReference type="NCBI Taxonomy" id="144679"/>
    <lineage>
        <taxon>Eukaryota</taxon>
        <taxon>Fungi</taxon>
        <taxon>Fungi incertae sedis</taxon>
        <taxon>Mucoromycota</taxon>
        <taxon>Glomeromycotina</taxon>
        <taxon>Glomeromycetes</taxon>
        <taxon>Archaeosporales</taxon>
        <taxon>Ambisporaceae</taxon>
        <taxon>Ambispora</taxon>
    </lineage>
</organism>
<evidence type="ECO:0000256" key="3">
    <source>
        <dbReference type="PROSITE-ProRule" id="PRU00339"/>
    </source>
</evidence>
<proteinExistence type="predicted"/>
<feature type="compositionally biased region" description="Polar residues" evidence="4">
    <location>
        <begin position="307"/>
        <end position="318"/>
    </location>
</feature>
<accession>A0A9N9HWU4</accession>
<gene>
    <name evidence="6" type="ORF">ALEPTO_LOCUS11882</name>
</gene>
<evidence type="ECO:0000256" key="2">
    <source>
        <dbReference type="ARBA" id="ARBA00022803"/>
    </source>
</evidence>
<evidence type="ECO:0000259" key="5">
    <source>
        <dbReference type="PROSITE" id="PS50011"/>
    </source>
</evidence>
<protein>
    <submittedName>
        <fullName evidence="6">1121_t:CDS:1</fullName>
    </submittedName>
</protein>
<keyword evidence="7" id="KW-1185">Reference proteome</keyword>
<dbReference type="InterPro" id="IPR011990">
    <property type="entry name" value="TPR-like_helical_dom_sf"/>
</dbReference>
<evidence type="ECO:0000313" key="6">
    <source>
        <dbReference type="EMBL" id="CAG8710230.1"/>
    </source>
</evidence>
<dbReference type="SMART" id="SM00028">
    <property type="entry name" value="TPR"/>
    <property type="match status" value="2"/>
</dbReference>
<feature type="non-terminal residue" evidence="6">
    <location>
        <position position="339"/>
    </location>
</feature>
<dbReference type="Gene3D" id="1.25.40.10">
    <property type="entry name" value="Tetratricopeptide repeat domain"/>
    <property type="match status" value="2"/>
</dbReference>
<dbReference type="Pfam" id="PF00515">
    <property type="entry name" value="TPR_1"/>
    <property type="match status" value="1"/>
</dbReference>
<dbReference type="AlphaFoldDB" id="A0A9N9HWU4"/>
<evidence type="ECO:0000313" key="7">
    <source>
        <dbReference type="Proteomes" id="UP000789508"/>
    </source>
</evidence>
<dbReference type="Proteomes" id="UP000789508">
    <property type="component" value="Unassembled WGS sequence"/>
</dbReference>
<dbReference type="Gene3D" id="1.10.510.10">
    <property type="entry name" value="Transferase(Phosphotransferase) domain 1"/>
    <property type="match status" value="1"/>
</dbReference>
<dbReference type="InterPro" id="IPR019734">
    <property type="entry name" value="TPR_rpt"/>
</dbReference>
<evidence type="ECO:0000256" key="4">
    <source>
        <dbReference type="SAM" id="MobiDB-lite"/>
    </source>
</evidence>
<sequence>HDKNILVHDGRLMITDFGLSKSLDNSTKSIDGGTCAFSDPQYLQSPFVYKRDKASDIYSLGVLFWELSSGVPPFKNIPDQREIALLVISGKRETPISGTPVDFINIYCDSWNDDPNLRPNIVEIREKLNYMRMIPVYNSKQDDNDHSDFVSSDLSNADNNDNYIQDMNSTVFSQGYSKLLEIKPNNASALLGRGTTYHMMNRYEKSQADLNKSLEINPNNVFTLANHGKAYFMVSRYADLNKSLEINSNNASALAFRGVSYRMINRYADLNKSLEINSNNAVASNGREAIALWHRGATHHIMDICEESQSTSRNQSSPRTPPKLHRHVTYCNARTDQQK</sequence>
<dbReference type="InterPro" id="IPR011009">
    <property type="entry name" value="Kinase-like_dom_sf"/>
</dbReference>